<dbReference type="Pfam" id="PF00293">
    <property type="entry name" value="NUDIX"/>
    <property type="match status" value="1"/>
</dbReference>
<evidence type="ECO:0000313" key="5">
    <source>
        <dbReference type="Proteomes" id="UP001597120"/>
    </source>
</evidence>
<comment type="cofactor">
    <cofactor evidence="1">
        <name>Mg(2+)</name>
        <dbReference type="ChEBI" id="CHEBI:18420"/>
    </cofactor>
</comment>
<name>A0ABW3DGT3_9BACL</name>
<evidence type="ECO:0000259" key="3">
    <source>
        <dbReference type="PROSITE" id="PS51462"/>
    </source>
</evidence>
<evidence type="ECO:0000256" key="1">
    <source>
        <dbReference type="ARBA" id="ARBA00001946"/>
    </source>
</evidence>
<dbReference type="CDD" id="cd18880">
    <property type="entry name" value="NUDIX_ADPRase"/>
    <property type="match status" value="1"/>
</dbReference>
<evidence type="ECO:0000313" key="4">
    <source>
        <dbReference type="EMBL" id="MFD0871727.1"/>
    </source>
</evidence>
<proteinExistence type="predicted"/>
<dbReference type="InterPro" id="IPR015797">
    <property type="entry name" value="NUDIX_hydrolase-like_dom_sf"/>
</dbReference>
<dbReference type="RefSeq" id="WP_379290903.1">
    <property type="nucleotide sequence ID" value="NZ_JBHTIU010000088.1"/>
</dbReference>
<keyword evidence="5" id="KW-1185">Reference proteome</keyword>
<sequence>MKPIRNSAKAIIIEHDKILLTKNIDDFGFFYLFPGGGQEHSEELKDAVKRECLEEIGQEVIVGELVYVREYIGKNHEFSAWDSGFHQVEFYFMCSLASNAPLFGDGTNPDQDQVGVEWIELQQLDEIRLYPRALGKSIKRNELELRYFGDVN</sequence>
<feature type="domain" description="Nudix hydrolase" evidence="3">
    <location>
        <begin position="3"/>
        <end position="143"/>
    </location>
</feature>
<reference evidence="5" key="1">
    <citation type="journal article" date="2019" name="Int. J. Syst. Evol. Microbiol.">
        <title>The Global Catalogue of Microorganisms (GCM) 10K type strain sequencing project: providing services to taxonomists for standard genome sequencing and annotation.</title>
        <authorList>
            <consortium name="The Broad Institute Genomics Platform"/>
            <consortium name="The Broad Institute Genome Sequencing Center for Infectious Disease"/>
            <person name="Wu L."/>
            <person name="Ma J."/>
        </authorList>
    </citation>
    <scope>NUCLEOTIDE SEQUENCE [LARGE SCALE GENOMIC DNA]</scope>
    <source>
        <strain evidence="5">CCUG 57263</strain>
    </source>
</reference>
<dbReference type="InterPro" id="IPR000086">
    <property type="entry name" value="NUDIX_hydrolase_dom"/>
</dbReference>
<dbReference type="PANTHER" id="PTHR43046:SF14">
    <property type="entry name" value="MUTT_NUDIX FAMILY PROTEIN"/>
    <property type="match status" value="1"/>
</dbReference>
<gene>
    <name evidence="4" type="ORF">ACFQ03_21590</name>
</gene>
<accession>A0ABW3DGT3</accession>
<dbReference type="Proteomes" id="UP001597120">
    <property type="component" value="Unassembled WGS sequence"/>
</dbReference>
<keyword evidence="2" id="KW-0378">Hydrolase</keyword>
<organism evidence="4 5">
    <name type="scientific">Paenibacillus residui</name>
    <dbReference type="NCBI Taxonomy" id="629724"/>
    <lineage>
        <taxon>Bacteria</taxon>
        <taxon>Bacillati</taxon>
        <taxon>Bacillota</taxon>
        <taxon>Bacilli</taxon>
        <taxon>Bacillales</taxon>
        <taxon>Paenibacillaceae</taxon>
        <taxon>Paenibacillus</taxon>
    </lineage>
</organism>
<dbReference type="PROSITE" id="PS51462">
    <property type="entry name" value="NUDIX"/>
    <property type="match status" value="1"/>
</dbReference>
<evidence type="ECO:0000256" key="2">
    <source>
        <dbReference type="ARBA" id="ARBA00022801"/>
    </source>
</evidence>
<dbReference type="SUPFAM" id="SSF55811">
    <property type="entry name" value="Nudix"/>
    <property type="match status" value="1"/>
</dbReference>
<protein>
    <submittedName>
        <fullName evidence="4">NUDIX domain-containing protein</fullName>
    </submittedName>
</protein>
<dbReference type="PANTHER" id="PTHR43046">
    <property type="entry name" value="GDP-MANNOSE MANNOSYL HYDROLASE"/>
    <property type="match status" value="1"/>
</dbReference>
<dbReference type="EMBL" id="JBHTIU010000088">
    <property type="protein sequence ID" value="MFD0871727.1"/>
    <property type="molecule type" value="Genomic_DNA"/>
</dbReference>
<comment type="caution">
    <text evidence="4">The sequence shown here is derived from an EMBL/GenBank/DDBJ whole genome shotgun (WGS) entry which is preliminary data.</text>
</comment>
<dbReference type="Gene3D" id="3.90.79.10">
    <property type="entry name" value="Nucleoside Triphosphate Pyrophosphohydrolase"/>
    <property type="match status" value="1"/>
</dbReference>